<name>A0A1F6BD56_9BACT</name>
<accession>A0A1F6BD56</accession>
<gene>
    <name evidence="1" type="ORF">A2363_05310</name>
</gene>
<protein>
    <recommendedName>
        <fullName evidence="3">Twin-arginine translocation signal domain-containing protein</fullName>
    </recommendedName>
</protein>
<dbReference type="EMBL" id="MFKE01000021">
    <property type="protein sequence ID" value="OGG34808.1"/>
    <property type="molecule type" value="Genomic_DNA"/>
</dbReference>
<comment type="caution">
    <text evidence="1">The sequence shown here is derived from an EMBL/GenBank/DDBJ whole genome shotgun (WGS) entry which is preliminary data.</text>
</comment>
<dbReference type="AlphaFoldDB" id="A0A1F6BD56"/>
<dbReference type="Proteomes" id="UP000176186">
    <property type="component" value="Unassembled WGS sequence"/>
</dbReference>
<evidence type="ECO:0000313" key="1">
    <source>
        <dbReference type="EMBL" id="OGG34808.1"/>
    </source>
</evidence>
<proteinExistence type="predicted"/>
<sequence length="283" mass="32189">MVGDSENYPLPKNRISRRDFLKLGGLVAGVSAFELMRSYFANKGFVSLNPEQQKTFSPIPFFENQGIRLKHGEIETAKKKIHVYNGLSAPLKLDKIDKTYRHFEILNLAPTLFKLTSDSKNAEVQFSQISWQHKGDLIFVPAGVGLPEEYKQFVNNNAFTHPYKDHFVTVIRIPESYPYNFTLREGLQLSLITEAVQASMFVELKGSYDIGLSHGEERVLTQEALANAQGLTYILRSQGYEYDRNMFTSAELPWKASNGVTYQLKPFDLGRQNYTSLPMTPCI</sequence>
<reference evidence="1 2" key="1">
    <citation type="journal article" date="2016" name="Nat. Commun.">
        <title>Thousands of microbial genomes shed light on interconnected biogeochemical processes in an aquifer system.</title>
        <authorList>
            <person name="Anantharaman K."/>
            <person name="Brown C.T."/>
            <person name="Hug L.A."/>
            <person name="Sharon I."/>
            <person name="Castelle C.J."/>
            <person name="Probst A.J."/>
            <person name="Thomas B.C."/>
            <person name="Singh A."/>
            <person name="Wilkins M.J."/>
            <person name="Karaoz U."/>
            <person name="Brodie E.L."/>
            <person name="Williams K.H."/>
            <person name="Hubbard S.S."/>
            <person name="Banfield J.F."/>
        </authorList>
    </citation>
    <scope>NUCLEOTIDE SEQUENCE [LARGE SCALE GENOMIC DNA]</scope>
</reference>
<organism evidence="1 2">
    <name type="scientific">Candidatus Gottesmanbacteria bacterium RIFOXYB1_FULL_47_11</name>
    <dbReference type="NCBI Taxonomy" id="1798401"/>
    <lineage>
        <taxon>Bacteria</taxon>
        <taxon>Candidatus Gottesmaniibacteriota</taxon>
    </lineage>
</organism>
<evidence type="ECO:0000313" key="2">
    <source>
        <dbReference type="Proteomes" id="UP000176186"/>
    </source>
</evidence>
<evidence type="ECO:0008006" key="3">
    <source>
        <dbReference type="Google" id="ProtNLM"/>
    </source>
</evidence>